<accession>A0AA85KH87</accession>
<organism evidence="2 3">
    <name type="scientific">Trichobilharzia regenti</name>
    <name type="common">Nasal bird schistosome</name>
    <dbReference type="NCBI Taxonomy" id="157069"/>
    <lineage>
        <taxon>Eukaryota</taxon>
        <taxon>Metazoa</taxon>
        <taxon>Spiralia</taxon>
        <taxon>Lophotrochozoa</taxon>
        <taxon>Platyhelminthes</taxon>
        <taxon>Trematoda</taxon>
        <taxon>Digenea</taxon>
        <taxon>Strigeidida</taxon>
        <taxon>Schistosomatoidea</taxon>
        <taxon>Schistosomatidae</taxon>
        <taxon>Trichobilharzia</taxon>
    </lineage>
</organism>
<dbReference type="Proteomes" id="UP000050795">
    <property type="component" value="Unassembled WGS sequence"/>
</dbReference>
<keyword evidence="2" id="KW-1185">Reference proteome</keyword>
<proteinExistence type="predicted"/>
<keyword evidence="1" id="KW-0732">Signal</keyword>
<name>A0AA85KH87_TRIRE</name>
<dbReference type="AlphaFoldDB" id="A0AA85KH87"/>
<dbReference type="WBParaSite" id="TREG1_77730.1">
    <property type="protein sequence ID" value="TREG1_77730.1"/>
    <property type="gene ID" value="TREG1_77730"/>
</dbReference>
<reference evidence="3" key="2">
    <citation type="submission" date="2023-11" db="UniProtKB">
        <authorList>
            <consortium name="WormBaseParasite"/>
        </authorList>
    </citation>
    <scope>IDENTIFICATION</scope>
</reference>
<feature type="signal peptide" evidence="1">
    <location>
        <begin position="1"/>
        <end position="20"/>
    </location>
</feature>
<sequence length="99" mass="11620">MQLKLLFLFNVILAFYSTEGFKLTGVRYKYWDNKYFVEVVPRGGCSFCVCEEDRLSELDKNFIGESKGNDVCPYCHCKANLFHSGIFRIPFTEKKIKRK</sequence>
<evidence type="ECO:0000313" key="3">
    <source>
        <dbReference type="WBParaSite" id="TREG1_77730.1"/>
    </source>
</evidence>
<evidence type="ECO:0000256" key="1">
    <source>
        <dbReference type="SAM" id="SignalP"/>
    </source>
</evidence>
<evidence type="ECO:0000313" key="2">
    <source>
        <dbReference type="Proteomes" id="UP000050795"/>
    </source>
</evidence>
<feature type="chain" id="PRO_5041674777" evidence="1">
    <location>
        <begin position="21"/>
        <end position="99"/>
    </location>
</feature>
<protein>
    <submittedName>
        <fullName evidence="3">Uncharacterized protein</fullName>
    </submittedName>
</protein>
<reference evidence="2" key="1">
    <citation type="submission" date="2022-06" db="EMBL/GenBank/DDBJ databases">
        <authorList>
            <person name="Berger JAMES D."/>
            <person name="Berger JAMES D."/>
        </authorList>
    </citation>
    <scope>NUCLEOTIDE SEQUENCE [LARGE SCALE GENOMIC DNA]</scope>
</reference>